<feature type="binding site" evidence="5">
    <location>
        <position position="51"/>
    </location>
    <ligand>
        <name>FAD</name>
        <dbReference type="ChEBI" id="CHEBI:57692"/>
    </ligand>
</feature>
<feature type="binding site" evidence="5">
    <location>
        <position position="131"/>
    </location>
    <ligand>
        <name>FAD</name>
        <dbReference type="ChEBI" id="CHEBI:57692"/>
    </ligand>
</feature>
<evidence type="ECO:0000259" key="6">
    <source>
        <dbReference type="Pfam" id="PF07992"/>
    </source>
</evidence>
<evidence type="ECO:0000256" key="2">
    <source>
        <dbReference type="ARBA" id="ARBA00022827"/>
    </source>
</evidence>
<protein>
    <recommendedName>
        <fullName evidence="5">Ferredoxin--NADP reductase</fullName>
        <shortName evidence="5">FNR</shortName>
        <shortName evidence="5">Fd-NADP(+) reductase</shortName>
        <ecNumber evidence="5">1.18.1.2</ecNumber>
    </recommendedName>
</protein>
<sequence>MTAPATASALPAQTDAVVIGAGPVGLFQVFQLGLQGLSAHVIDALPQPGGQCAELYGDKPIYDIPAIAACTGHDLTERLCAQIAPFAPAWHLGQQVDTVAALDQGGFLVVTARGTRLHARCVFIASGVGAFMPRQLKLPGLEAFEGRQLHYHLDDNTSLAGRHIVIYGGGESAVRQAIACALAPEAIRAARITLLHRRDVFDAAPKQLDELQALRAAGRIQVAIGMPGRVVQQQGRLTALELTNPEGQAVELPLDMLLVRLGLVPRLGPIADWGLQLERKQLVVDGATFATSTPGIYAVGDAITYPGKRKLIVSGFHEATLAAFGAAEWLAGTRLPLEYTTSSERLQTLLGRRG</sequence>
<evidence type="ECO:0000256" key="3">
    <source>
        <dbReference type="ARBA" id="ARBA00022857"/>
    </source>
</evidence>
<comment type="subunit">
    <text evidence="5">Homodimer.</text>
</comment>
<dbReference type="InterPro" id="IPR050097">
    <property type="entry name" value="Ferredoxin-NADP_redctase_2"/>
</dbReference>
<evidence type="ECO:0000256" key="1">
    <source>
        <dbReference type="ARBA" id="ARBA00022630"/>
    </source>
</evidence>
<feature type="binding site" evidence="5">
    <location>
        <position position="56"/>
    </location>
    <ligand>
        <name>FAD</name>
        <dbReference type="ChEBI" id="CHEBI:57692"/>
    </ligand>
</feature>
<dbReference type="Gene3D" id="3.50.50.60">
    <property type="entry name" value="FAD/NAD(P)-binding domain"/>
    <property type="match status" value="2"/>
</dbReference>
<dbReference type="InterPro" id="IPR023753">
    <property type="entry name" value="FAD/NAD-binding_dom"/>
</dbReference>
<dbReference type="RefSeq" id="WP_317702810.1">
    <property type="nucleotide sequence ID" value="NZ_CP136921.1"/>
</dbReference>
<evidence type="ECO:0000313" key="8">
    <source>
        <dbReference type="Proteomes" id="UP001303211"/>
    </source>
</evidence>
<dbReference type="InterPro" id="IPR022890">
    <property type="entry name" value="Fd--NADP_Rdtase_type_2"/>
</dbReference>
<evidence type="ECO:0000256" key="5">
    <source>
        <dbReference type="HAMAP-Rule" id="MF_01685"/>
    </source>
</evidence>
<dbReference type="PRINTS" id="PR00469">
    <property type="entry name" value="PNDRDTASEII"/>
</dbReference>
<keyword evidence="3 5" id="KW-0521">NADP</keyword>
<keyword evidence="1 5" id="KW-0285">Flavoprotein</keyword>
<feature type="domain" description="FAD/NAD(P)-binding" evidence="6">
    <location>
        <begin position="15"/>
        <end position="306"/>
    </location>
</feature>
<comment type="similarity">
    <text evidence="5">Belongs to the ferredoxin--NADP reductase type 2 family.</text>
</comment>
<reference evidence="7 8" key="1">
    <citation type="submission" date="2023-03" db="EMBL/GenBank/DDBJ databases">
        <title>Diaphorobacter basophil sp. nov., isolated from a sewage-treatment plant.</title>
        <authorList>
            <person name="Yang K."/>
        </authorList>
    </citation>
    <scope>NUCLEOTIDE SEQUENCE [LARGE SCALE GENOMIC DNA]</scope>
    <source>
        <strain evidence="7 8">Y-1</strain>
    </source>
</reference>
<proteinExistence type="inferred from homology"/>
<evidence type="ECO:0000256" key="4">
    <source>
        <dbReference type="ARBA" id="ARBA00023002"/>
    </source>
</evidence>
<comment type="catalytic activity">
    <reaction evidence="5">
        <text>2 reduced [2Fe-2S]-[ferredoxin] + NADP(+) + H(+) = 2 oxidized [2Fe-2S]-[ferredoxin] + NADPH</text>
        <dbReference type="Rhea" id="RHEA:20125"/>
        <dbReference type="Rhea" id="RHEA-COMP:10000"/>
        <dbReference type="Rhea" id="RHEA-COMP:10001"/>
        <dbReference type="ChEBI" id="CHEBI:15378"/>
        <dbReference type="ChEBI" id="CHEBI:33737"/>
        <dbReference type="ChEBI" id="CHEBI:33738"/>
        <dbReference type="ChEBI" id="CHEBI:57783"/>
        <dbReference type="ChEBI" id="CHEBI:58349"/>
        <dbReference type="EC" id="1.18.1.2"/>
    </reaction>
</comment>
<dbReference type="PRINTS" id="PR00368">
    <property type="entry name" value="FADPNR"/>
</dbReference>
<accession>A0ABZ0J6D5</accession>
<dbReference type="InterPro" id="IPR036188">
    <property type="entry name" value="FAD/NAD-bd_sf"/>
</dbReference>
<keyword evidence="4 5" id="KW-0560">Oxidoreductase</keyword>
<keyword evidence="2 5" id="KW-0274">FAD</keyword>
<dbReference type="EC" id="1.18.1.2" evidence="5"/>
<feature type="binding site" evidence="5">
    <location>
        <position position="301"/>
    </location>
    <ligand>
        <name>FAD</name>
        <dbReference type="ChEBI" id="CHEBI:57692"/>
    </ligand>
</feature>
<feature type="binding site" evidence="5">
    <location>
        <position position="96"/>
    </location>
    <ligand>
        <name>FAD</name>
        <dbReference type="ChEBI" id="CHEBI:57692"/>
    </ligand>
</feature>
<dbReference type="PANTHER" id="PTHR48105">
    <property type="entry name" value="THIOREDOXIN REDUCTASE 1-RELATED-RELATED"/>
    <property type="match status" value="1"/>
</dbReference>
<dbReference type="Proteomes" id="UP001303211">
    <property type="component" value="Chromosome"/>
</dbReference>
<name>A0ABZ0J6D5_9BURK</name>
<dbReference type="SUPFAM" id="SSF51905">
    <property type="entry name" value="FAD/NAD(P)-binding domain"/>
    <property type="match status" value="2"/>
</dbReference>
<feature type="binding site" evidence="5">
    <location>
        <position position="43"/>
    </location>
    <ligand>
        <name>FAD</name>
        <dbReference type="ChEBI" id="CHEBI:57692"/>
    </ligand>
</feature>
<comment type="cofactor">
    <cofactor evidence="5">
        <name>FAD</name>
        <dbReference type="ChEBI" id="CHEBI:57692"/>
    </cofactor>
    <text evidence="5">Binds 1 FAD per subunit.</text>
</comment>
<dbReference type="EMBL" id="CP136921">
    <property type="protein sequence ID" value="WOO33443.1"/>
    <property type="molecule type" value="Genomic_DNA"/>
</dbReference>
<keyword evidence="8" id="KW-1185">Reference proteome</keyword>
<evidence type="ECO:0000313" key="7">
    <source>
        <dbReference type="EMBL" id="WOO33443.1"/>
    </source>
</evidence>
<organism evidence="7 8">
    <name type="scientific">Diaphorobacter limosus</name>
    <dbReference type="NCBI Taxonomy" id="3036128"/>
    <lineage>
        <taxon>Bacteria</taxon>
        <taxon>Pseudomonadati</taxon>
        <taxon>Pseudomonadota</taxon>
        <taxon>Betaproteobacteria</taxon>
        <taxon>Burkholderiales</taxon>
        <taxon>Comamonadaceae</taxon>
        <taxon>Diaphorobacter</taxon>
    </lineage>
</organism>
<comment type="caution">
    <text evidence="5">Lacks conserved residue(s) required for the propagation of feature annotation.</text>
</comment>
<feature type="binding site" evidence="5">
    <location>
        <position position="341"/>
    </location>
    <ligand>
        <name>FAD</name>
        <dbReference type="ChEBI" id="CHEBI:57692"/>
    </ligand>
</feature>
<dbReference type="HAMAP" id="MF_01685">
    <property type="entry name" value="FENR2"/>
    <property type="match status" value="1"/>
</dbReference>
<dbReference type="Pfam" id="PF07992">
    <property type="entry name" value="Pyr_redox_2"/>
    <property type="match status" value="1"/>
</dbReference>
<gene>
    <name evidence="7" type="ORF">P4826_05020</name>
</gene>